<dbReference type="RefSeq" id="WP_123906999.1">
    <property type="nucleotide sequence ID" value="NZ_CP016907.1"/>
</dbReference>
<gene>
    <name evidence="1" type="ORF">BB050_03198</name>
</gene>
<proteinExistence type="predicted"/>
<evidence type="ECO:0000313" key="1">
    <source>
        <dbReference type="EMBL" id="AOC96287.1"/>
    </source>
</evidence>
<dbReference type="KEGG" id="fjg:BB050_03198"/>
<protein>
    <submittedName>
        <fullName evidence="1">Uncharacterized protein</fullName>
    </submittedName>
</protein>
<sequence length="310" mass="36684">METNIVDIQDRVLDYGDIRKQSIRAEHGIRSLCVMYDDHSTDVNSKENIFILKENVHYRVFSLVHQYQIFLSQLDFHEHNLNQLYKANPHYLSAFPFGNPHFKQVDLEMSSVFDNVIFQISSVYDYLSHLICYICKINKSDTLYWTKLAKAAAGQNNEFSNLEIRNTIADLNREFVARLYDYRSRLLHNKKDDHIFNGEIKLEGFNFNLKILASDTAIRHFKGIRKIYESEQITLAFLTSWMIKKTFIDIETILDALREEILKKSNFENNLRNPKNKNNAMFFYMEPGTNEVRPASEGLWNEYKNWDKHN</sequence>
<dbReference type="AlphaFoldDB" id="A0AAC9D6D6"/>
<dbReference type="Proteomes" id="UP000093276">
    <property type="component" value="Chromosome"/>
</dbReference>
<dbReference type="GeneID" id="32309070"/>
<organism evidence="1 2">
    <name type="scientific">Flavobacterium anhuiense</name>
    <dbReference type="NCBI Taxonomy" id="459526"/>
    <lineage>
        <taxon>Bacteria</taxon>
        <taxon>Pseudomonadati</taxon>
        <taxon>Bacteroidota</taxon>
        <taxon>Flavobacteriia</taxon>
        <taxon>Flavobacteriales</taxon>
        <taxon>Flavobacteriaceae</taxon>
        <taxon>Flavobacterium</taxon>
    </lineage>
</organism>
<name>A0AAC9D6D6_9FLAO</name>
<accession>A0AAC9D6D6</accession>
<evidence type="ECO:0000313" key="2">
    <source>
        <dbReference type="Proteomes" id="UP000093276"/>
    </source>
</evidence>
<reference evidence="1 2" key="1">
    <citation type="submission" date="2016-08" db="EMBL/GenBank/DDBJ databases">
        <title>Complete genome sequence of Flavobacterium johnsoniae strain GSE09, a volatile-producing biocontrol agent isolated from cucumber (Cucumis sativus).</title>
        <authorList>
            <person name="Jeong J.-J."/>
            <person name="Oh J.Y."/>
            <person name="Jim Y.J."/>
            <person name="Sang M.K."/>
            <person name="Kim K.D."/>
        </authorList>
    </citation>
    <scope>NUCLEOTIDE SEQUENCE [LARGE SCALE GENOMIC DNA]</scope>
    <source>
        <strain evidence="1 2">GSE09</strain>
    </source>
</reference>
<dbReference type="EMBL" id="CP016907">
    <property type="protein sequence ID" value="AOC96287.1"/>
    <property type="molecule type" value="Genomic_DNA"/>
</dbReference>